<gene>
    <name evidence="1" type="ORF">E7681_14395</name>
</gene>
<dbReference type="EMBL" id="SSMD01000007">
    <property type="protein sequence ID" value="THD72700.1"/>
    <property type="molecule type" value="Genomic_DNA"/>
</dbReference>
<dbReference type="OrthoDB" id="9816009at2"/>
<dbReference type="Proteomes" id="UP000306113">
    <property type="component" value="Unassembled WGS sequence"/>
</dbReference>
<proteinExistence type="predicted"/>
<dbReference type="AlphaFoldDB" id="A0A4S3M6K5"/>
<sequence>MQAPTGKFLTAAEVKPILTMTKPQWVAVREYDGHDLIYFTQLLSWRCGLSAMRYSVNGGPMQQYPLPPCHEDTATPNALIGEEGMPIMGLPPNSVQTLDVEVFYDDTSIDFASYQRAQILIP</sequence>
<protein>
    <submittedName>
        <fullName evidence="1">Uncharacterized protein</fullName>
    </submittedName>
</protein>
<name>A0A4S3M6K5_9RHOB</name>
<accession>A0A4S3M6K5</accession>
<organism evidence="1 2">
    <name type="scientific">Thalassobius vesicularis</name>
    <dbReference type="NCBI Taxonomy" id="1294297"/>
    <lineage>
        <taxon>Bacteria</taxon>
        <taxon>Pseudomonadati</taxon>
        <taxon>Pseudomonadota</taxon>
        <taxon>Alphaproteobacteria</taxon>
        <taxon>Rhodobacterales</taxon>
        <taxon>Roseobacteraceae</taxon>
        <taxon>Thalassovita</taxon>
    </lineage>
</organism>
<evidence type="ECO:0000313" key="2">
    <source>
        <dbReference type="Proteomes" id="UP000306113"/>
    </source>
</evidence>
<keyword evidence="2" id="KW-1185">Reference proteome</keyword>
<evidence type="ECO:0000313" key="1">
    <source>
        <dbReference type="EMBL" id="THD72700.1"/>
    </source>
</evidence>
<comment type="caution">
    <text evidence="1">The sequence shown here is derived from an EMBL/GenBank/DDBJ whole genome shotgun (WGS) entry which is preliminary data.</text>
</comment>
<reference evidence="1 2" key="1">
    <citation type="submission" date="2019-04" db="EMBL/GenBank/DDBJ databases">
        <title>Draft genome sequence of Youngimonas vesicularis.</title>
        <authorList>
            <person name="Hameed A."/>
        </authorList>
    </citation>
    <scope>NUCLEOTIDE SEQUENCE [LARGE SCALE GENOMIC DNA]</scope>
    <source>
        <strain evidence="1 2">CC-AMW-E</strain>
    </source>
</reference>